<dbReference type="InterPro" id="IPR029058">
    <property type="entry name" value="AB_hydrolase_fold"/>
</dbReference>
<dbReference type="GO" id="GO:0016787">
    <property type="term" value="F:hydrolase activity"/>
    <property type="evidence" value="ECO:0007669"/>
    <property type="project" value="UniProtKB-KW"/>
</dbReference>
<dbReference type="InterPro" id="IPR050300">
    <property type="entry name" value="GDXG_lipolytic_enzyme"/>
</dbReference>
<feature type="domain" description="Alpha/beta hydrolase fold-3" evidence="2">
    <location>
        <begin position="78"/>
        <end position="283"/>
    </location>
</feature>
<dbReference type="AlphaFoldDB" id="A0A6J6ZG34"/>
<dbReference type="EMBL" id="CAFAAX010000126">
    <property type="protein sequence ID" value="CAB4820710.1"/>
    <property type="molecule type" value="Genomic_DNA"/>
</dbReference>
<dbReference type="InterPro" id="IPR013094">
    <property type="entry name" value="AB_hydrolase_3"/>
</dbReference>
<evidence type="ECO:0000259" key="2">
    <source>
        <dbReference type="Pfam" id="PF07859"/>
    </source>
</evidence>
<dbReference type="SUPFAM" id="SSF53474">
    <property type="entry name" value="alpha/beta-Hydrolases"/>
    <property type="match status" value="1"/>
</dbReference>
<sequence length="309" mass="33929">MTLAPEIVKQLTDQKAAGLPQVWEAPVAVIRDLTQGRVAFAGVPEPILSVVNRFIPGPTADLPIRIYRPNEDQNAPAMVFFHGGGWVLNFLDIYDAALHRLANQSGSVIISVNYQKAPEHPFPTPFDDCYSTLLWVKSHAKELGIDPNRVGVGGDSAGGNLAAAVAVKARDENVELSYQLLVYPCVDRDFSTKSYIECATDYGLTTRAMEWFWDQYLQGDQHNENPYAAPMRAKSLTGVAPSIVITAQYDPLVSDSENYVEKLKSDGAEVIYKEFPGMIHGFFANVAATPSSHLALDFAAQEIVVKTKR</sequence>
<dbReference type="Gene3D" id="3.40.50.1820">
    <property type="entry name" value="alpha/beta hydrolase"/>
    <property type="match status" value="1"/>
</dbReference>
<dbReference type="Pfam" id="PF07859">
    <property type="entry name" value="Abhydrolase_3"/>
    <property type="match status" value="1"/>
</dbReference>
<evidence type="ECO:0000313" key="3">
    <source>
        <dbReference type="EMBL" id="CAB4820710.1"/>
    </source>
</evidence>
<dbReference type="PANTHER" id="PTHR48081:SF8">
    <property type="entry name" value="ALPHA_BETA HYDROLASE FOLD-3 DOMAIN-CONTAINING PROTEIN-RELATED"/>
    <property type="match status" value="1"/>
</dbReference>
<dbReference type="PANTHER" id="PTHR48081">
    <property type="entry name" value="AB HYDROLASE SUPERFAMILY PROTEIN C4A8.06C"/>
    <property type="match status" value="1"/>
</dbReference>
<name>A0A6J6ZG34_9ZZZZ</name>
<keyword evidence="1" id="KW-0378">Hydrolase</keyword>
<gene>
    <name evidence="3" type="ORF">UFOPK3119_00861</name>
</gene>
<proteinExistence type="predicted"/>
<evidence type="ECO:0000256" key="1">
    <source>
        <dbReference type="ARBA" id="ARBA00022801"/>
    </source>
</evidence>
<reference evidence="3" key="1">
    <citation type="submission" date="2020-05" db="EMBL/GenBank/DDBJ databases">
        <authorList>
            <person name="Chiriac C."/>
            <person name="Salcher M."/>
            <person name="Ghai R."/>
            <person name="Kavagutti S V."/>
        </authorList>
    </citation>
    <scope>NUCLEOTIDE SEQUENCE</scope>
</reference>
<accession>A0A6J6ZG34</accession>
<organism evidence="3">
    <name type="scientific">freshwater metagenome</name>
    <dbReference type="NCBI Taxonomy" id="449393"/>
    <lineage>
        <taxon>unclassified sequences</taxon>
        <taxon>metagenomes</taxon>
        <taxon>ecological metagenomes</taxon>
    </lineage>
</organism>
<protein>
    <submittedName>
        <fullName evidence="3">Unannotated protein</fullName>
    </submittedName>
</protein>